<dbReference type="EMBL" id="CAMXCT010003518">
    <property type="protein sequence ID" value="CAI4004876.1"/>
    <property type="molecule type" value="Genomic_DNA"/>
</dbReference>
<evidence type="ECO:0000313" key="3">
    <source>
        <dbReference type="EMBL" id="CAI4004876.1"/>
    </source>
</evidence>
<feature type="non-terminal residue" evidence="3">
    <location>
        <position position="1"/>
    </location>
</feature>
<dbReference type="EMBL" id="CAMXCT030003518">
    <property type="protein sequence ID" value="CAL4792188.1"/>
    <property type="molecule type" value="Genomic_DNA"/>
</dbReference>
<keyword evidence="2" id="KW-0732">Signal</keyword>
<proteinExistence type="predicted"/>
<dbReference type="Proteomes" id="UP001152797">
    <property type="component" value="Unassembled WGS sequence"/>
</dbReference>
<organism evidence="3">
    <name type="scientific">Cladocopium goreaui</name>
    <dbReference type="NCBI Taxonomy" id="2562237"/>
    <lineage>
        <taxon>Eukaryota</taxon>
        <taxon>Sar</taxon>
        <taxon>Alveolata</taxon>
        <taxon>Dinophyceae</taxon>
        <taxon>Suessiales</taxon>
        <taxon>Symbiodiniaceae</taxon>
        <taxon>Cladocopium</taxon>
    </lineage>
</organism>
<evidence type="ECO:0000256" key="1">
    <source>
        <dbReference type="SAM" id="Phobius"/>
    </source>
</evidence>
<keyword evidence="1" id="KW-0472">Membrane</keyword>
<gene>
    <name evidence="3" type="ORF">C1SCF055_LOCUS30645</name>
</gene>
<feature type="chain" id="PRO_5043271239" evidence="2">
    <location>
        <begin position="39"/>
        <end position="107"/>
    </location>
</feature>
<protein>
    <submittedName>
        <fullName evidence="3">Uncharacterized protein</fullName>
    </submittedName>
</protein>
<evidence type="ECO:0000313" key="5">
    <source>
        <dbReference type="Proteomes" id="UP001152797"/>
    </source>
</evidence>
<name>A0A9P1D8H2_9DINO</name>
<evidence type="ECO:0000313" key="4">
    <source>
        <dbReference type="EMBL" id="CAL4792188.1"/>
    </source>
</evidence>
<reference evidence="4 5" key="2">
    <citation type="submission" date="2024-05" db="EMBL/GenBank/DDBJ databases">
        <authorList>
            <person name="Chen Y."/>
            <person name="Shah S."/>
            <person name="Dougan E. K."/>
            <person name="Thang M."/>
            <person name="Chan C."/>
        </authorList>
    </citation>
    <scope>NUCLEOTIDE SEQUENCE [LARGE SCALE GENOMIC DNA]</scope>
</reference>
<feature type="signal peptide" evidence="2">
    <location>
        <begin position="1"/>
        <end position="38"/>
    </location>
</feature>
<accession>A0A9P1D8H2</accession>
<evidence type="ECO:0000256" key="2">
    <source>
        <dbReference type="SAM" id="SignalP"/>
    </source>
</evidence>
<keyword evidence="1" id="KW-1133">Transmembrane helix</keyword>
<comment type="caution">
    <text evidence="3">The sequence shown here is derived from an EMBL/GenBank/DDBJ whole genome shotgun (WGS) entry which is preliminary data.</text>
</comment>
<keyword evidence="1" id="KW-0812">Transmembrane</keyword>
<sequence length="107" mass="11619">GSNYFTPHVSPGQNCHQREMFRILIAALLLCIAQSDSSQEFLSVPKVENDATQPEALKSGAVTVAEVKEIEFDAASNPYIATSTTAECLALIFMIVACVICYLECCK</sequence>
<dbReference type="EMBL" id="CAMXCT020003518">
    <property type="protein sequence ID" value="CAL1158251.1"/>
    <property type="molecule type" value="Genomic_DNA"/>
</dbReference>
<dbReference type="AlphaFoldDB" id="A0A9P1D8H2"/>
<reference evidence="3" key="1">
    <citation type="submission" date="2022-10" db="EMBL/GenBank/DDBJ databases">
        <authorList>
            <person name="Chen Y."/>
            <person name="Dougan E. K."/>
            <person name="Chan C."/>
            <person name="Rhodes N."/>
            <person name="Thang M."/>
        </authorList>
    </citation>
    <scope>NUCLEOTIDE SEQUENCE</scope>
</reference>
<dbReference type="OrthoDB" id="440437at2759"/>
<keyword evidence="5" id="KW-1185">Reference proteome</keyword>
<feature type="transmembrane region" description="Helical" evidence="1">
    <location>
        <begin position="79"/>
        <end position="103"/>
    </location>
</feature>